<name>A0A084XWI9_9PROT</name>
<gene>
    <name evidence="1" type="ORF">CAPSK01_003772</name>
</gene>
<comment type="caution">
    <text evidence="1">The sequence shown here is derived from an EMBL/GenBank/DDBJ whole genome shotgun (WGS) entry which is preliminary data.</text>
</comment>
<evidence type="ECO:0000313" key="1">
    <source>
        <dbReference type="EMBL" id="KFB66833.1"/>
    </source>
</evidence>
<sequence length="123" mass="14029">MLCLREFTHGELHLHLVHRSGQQQFFGQQGQAVGLALSTVVENQFASRRVHGQHCGQQEGPVFVEVGTDQDPFLHQGAKDRGNLDFGIQQVLTVFFRLFDFELQCLNIRVFHCPSRNRLEQAV</sequence>
<proteinExistence type="predicted"/>
<dbReference type="EMBL" id="JDSS02000037">
    <property type="protein sequence ID" value="KFB66833.1"/>
    <property type="molecule type" value="Genomic_DNA"/>
</dbReference>
<reference evidence="1 2" key="1">
    <citation type="submission" date="2014-07" db="EMBL/GenBank/DDBJ databases">
        <title>Expanding our view of genomic diversity in Candidatus Accumulibacter clades.</title>
        <authorList>
            <person name="Skennerton C.T."/>
            <person name="Barr J.J."/>
            <person name="Slater F.R."/>
            <person name="Bond P.L."/>
            <person name="Tyson G.W."/>
        </authorList>
    </citation>
    <scope>NUCLEOTIDE SEQUENCE [LARGE SCALE GENOMIC DNA]</scope>
    <source>
        <strain evidence="2">SK-01</strain>
    </source>
</reference>
<dbReference type="Proteomes" id="UP000019812">
    <property type="component" value="Unassembled WGS sequence"/>
</dbReference>
<protein>
    <submittedName>
        <fullName evidence="1">Uncharacterized protein</fullName>
    </submittedName>
</protein>
<accession>A0A084XWI9</accession>
<organism evidence="1 2">
    <name type="scientific">Candidatus Accumulibacter vicinus</name>
    <dbReference type="NCBI Taxonomy" id="2954382"/>
    <lineage>
        <taxon>Bacteria</taxon>
        <taxon>Pseudomonadati</taxon>
        <taxon>Pseudomonadota</taxon>
        <taxon>Betaproteobacteria</taxon>
        <taxon>Candidatus Accumulibacter</taxon>
    </lineage>
</organism>
<dbReference type="AlphaFoldDB" id="A0A084XWI9"/>
<evidence type="ECO:0000313" key="2">
    <source>
        <dbReference type="Proteomes" id="UP000019812"/>
    </source>
</evidence>